<dbReference type="RefSeq" id="WP_071257487.1">
    <property type="nucleotide sequence ID" value="NZ_AP025640.1"/>
</dbReference>
<gene>
    <name evidence="2" type="ORF">BN1086_03226</name>
</gene>
<reference evidence="2" key="1">
    <citation type="submission" date="2014-06" db="EMBL/GenBank/DDBJ databases">
        <authorList>
            <person name="Urmite Genomes Urmite Genomes"/>
        </authorList>
    </citation>
    <scope>NUCLEOTIDE SEQUENCE</scope>
</reference>
<evidence type="ECO:0000313" key="2">
    <source>
        <dbReference type="EMBL" id="CDZ85033.1"/>
    </source>
</evidence>
<feature type="chain" id="PRO_5044052525" description="Fimbrial protein" evidence="1">
    <location>
        <begin position="25"/>
        <end position="188"/>
    </location>
</feature>
<dbReference type="InterPro" id="IPR059221">
    <property type="entry name" value="Hypothethical_fimbrial"/>
</dbReference>
<name>A0A078LM83_CITKO</name>
<dbReference type="AlphaFoldDB" id="A0A078LM83"/>
<proteinExistence type="predicted"/>
<evidence type="ECO:0008006" key="3">
    <source>
        <dbReference type="Google" id="ProtNLM"/>
    </source>
</evidence>
<accession>A0A078LM83</accession>
<dbReference type="EMBL" id="LK931336">
    <property type="protein sequence ID" value="CDZ85033.1"/>
    <property type="molecule type" value="Genomic_DNA"/>
</dbReference>
<keyword evidence="1" id="KW-0732">Signal</keyword>
<sequence length="188" mass="20813">MKSYGKWIIALCTLAALGSRIAWADENCQVSLSRATVAFPPMQRNDNVGSQQNWFKMPSRDINVSIYCPQPQVMALFVHGAAGPQGRFLFGNGGGLALKASQMILDGRSYMIGKTTDRNEFIPADGHADTQLLHNNEAIIAIENNEAARGQQLNFTLTLTPVLNEKQFRNVSDNTEMESNLSWELLTH</sequence>
<dbReference type="NCBIfam" id="NF011829">
    <property type="entry name" value="PRK15301.1"/>
    <property type="match status" value="1"/>
</dbReference>
<evidence type="ECO:0000256" key="1">
    <source>
        <dbReference type="SAM" id="SignalP"/>
    </source>
</evidence>
<organism evidence="2">
    <name type="scientific">Citrobacter koseri</name>
    <name type="common">Citrobacter diversus</name>
    <dbReference type="NCBI Taxonomy" id="545"/>
    <lineage>
        <taxon>Bacteria</taxon>
        <taxon>Pseudomonadati</taxon>
        <taxon>Pseudomonadota</taxon>
        <taxon>Gammaproteobacteria</taxon>
        <taxon>Enterobacterales</taxon>
        <taxon>Enterobacteriaceae</taxon>
        <taxon>Citrobacter</taxon>
    </lineage>
</organism>
<dbReference type="PATRIC" id="fig|545.12.peg.3230"/>
<feature type="signal peptide" evidence="1">
    <location>
        <begin position="1"/>
        <end position="24"/>
    </location>
</feature>
<protein>
    <recommendedName>
        <fullName evidence="3">Fimbrial protein</fullName>
    </recommendedName>
</protein>